<dbReference type="RefSeq" id="WP_076584038.1">
    <property type="nucleotide sequence ID" value="NZ_CP019329.1"/>
</dbReference>
<dbReference type="AlphaFoldDB" id="A0A1N7FZP6"/>
<reference evidence="2 5" key="1">
    <citation type="submission" date="2017-01" db="EMBL/GenBank/DDBJ databases">
        <title>Complete genome sequence of Haloterrigena daqingensis type strain (JX313T).</title>
        <authorList>
            <person name="Shuang W."/>
        </authorList>
    </citation>
    <scope>NUCLEOTIDE SEQUENCE [LARGE SCALE GENOMIC DNA]</scope>
    <source>
        <strain evidence="5">JX313</strain>
        <strain evidence="2">JX313T</strain>
        <plasmid evidence="5">Plasmid unnamed2</plasmid>
        <plasmid evidence="2">unnamed2</plasmid>
    </source>
</reference>
<reference evidence="3 4" key="2">
    <citation type="submission" date="2017-01" db="EMBL/GenBank/DDBJ databases">
        <authorList>
            <person name="Mah S.A."/>
            <person name="Swanson W.J."/>
            <person name="Moy G.W."/>
            <person name="Vacquier V.D."/>
        </authorList>
    </citation>
    <scope>NUCLEOTIDE SEQUENCE [LARGE SCALE GENOMIC DNA]</scope>
    <source>
        <strain evidence="3 4">CGMCC 1.8909</strain>
    </source>
</reference>
<evidence type="ECO:0000313" key="5">
    <source>
        <dbReference type="Proteomes" id="UP000187321"/>
    </source>
</evidence>
<geneLocation type="plasmid" evidence="2">
    <name>unnamed2</name>
</geneLocation>
<evidence type="ECO:0000313" key="4">
    <source>
        <dbReference type="Proteomes" id="UP000185687"/>
    </source>
</evidence>
<feature type="region of interest" description="Disordered" evidence="1">
    <location>
        <begin position="81"/>
        <end position="108"/>
    </location>
</feature>
<evidence type="ECO:0000256" key="1">
    <source>
        <dbReference type="SAM" id="MobiDB-lite"/>
    </source>
</evidence>
<keyword evidence="4" id="KW-1185">Reference proteome</keyword>
<dbReference type="EMBL" id="FTNP01000008">
    <property type="protein sequence ID" value="SIS05808.1"/>
    <property type="molecule type" value="Genomic_DNA"/>
</dbReference>
<dbReference type="GeneID" id="30957879"/>
<evidence type="ECO:0000313" key="2">
    <source>
        <dbReference type="EMBL" id="APX98595.1"/>
    </source>
</evidence>
<dbReference type="Proteomes" id="UP000187321">
    <property type="component" value="Plasmid unnamed2"/>
</dbReference>
<sequence length="190" mass="21184">MASKTDDRSQIYNDEILFVGQSDDNRSITTMAFGEGTTYTLRRVLQAGLAADELEEYSTADQRDRVRALANALGYSLEEVDHTLGTETKSGSESAASESTDSEPSLLEEEWPYEHVEPGEVTQDLSYQEAKTLRQELDALRSTVDEWACDDCGSRKSVCWRPATDTNLCRVCAGFEDPHEDTHDSEDTQP</sequence>
<dbReference type="EMBL" id="CP019329">
    <property type="protein sequence ID" value="APX98595.1"/>
    <property type="molecule type" value="Genomic_DNA"/>
</dbReference>
<evidence type="ECO:0000313" key="3">
    <source>
        <dbReference type="EMBL" id="SIS05808.1"/>
    </source>
</evidence>
<organism evidence="3 4">
    <name type="scientific">Natronorubrum daqingense</name>
    <dbReference type="NCBI Taxonomy" id="588898"/>
    <lineage>
        <taxon>Archaea</taxon>
        <taxon>Methanobacteriati</taxon>
        <taxon>Methanobacteriota</taxon>
        <taxon>Stenosarchaea group</taxon>
        <taxon>Halobacteria</taxon>
        <taxon>Halobacteriales</taxon>
        <taxon>Natrialbaceae</taxon>
        <taxon>Natronorubrum</taxon>
    </lineage>
</organism>
<dbReference type="Proteomes" id="UP000185687">
    <property type="component" value="Unassembled WGS sequence"/>
</dbReference>
<keyword evidence="2" id="KW-0614">Plasmid</keyword>
<gene>
    <name evidence="2" type="ORF">BB347_18010</name>
    <name evidence="3" type="ORF">SAMN05421809_3614</name>
</gene>
<dbReference type="KEGG" id="hda:BB347_18010"/>
<feature type="compositionally biased region" description="Low complexity" evidence="1">
    <location>
        <begin position="86"/>
        <end position="105"/>
    </location>
</feature>
<protein>
    <submittedName>
        <fullName evidence="3">Uncharacterized protein</fullName>
    </submittedName>
</protein>
<proteinExistence type="predicted"/>
<name>A0A1N7FZP6_9EURY</name>
<accession>A0A1N7FZP6</accession>